<organism evidence="1 2">
    <name type="scientific">Bordetella hinzii OH87 BAL007II</name>
    <dbReference type="NCBI Taxonomy" id="1331262"/>
    <lineage>
        <taxon>Bacteria</taxon>
        <taxon>Pseudomonadati</taxon>
        <taxon>Pseudomonadota</taxon>
        <taxon>Betaproteobacteria</taxon>
        <taxon>Burkholderiales</taxon>
        <taxon>Alcaligenaceae</taxon>
        <taxon>Bordetella</taxon>
    </lineage>
</organism>
<dbReference type="EMBL" id="JHEM01000002">
    <property type="protein sequence ID" value="KCB26266.1"/>
    <property type="molecule type" value="Genomic_DNA"/>
</dbReference>
<evidence type="ECO:0000313" key="1">
    <source>
        <dbReference type="EMBL" id="KCB26266.1"/>
    </source>
</evidence>
<evidence type="ECO:0000313" key="2">
    <source>
        <dbReference type="Proteomes" id="UP000025748"/>
    </source>
</evidence>
<accession>A0ABR4R741</accession>
<sequence>HQFVEMGAAAIRKLGKPDHVLYDLKYVLTAEESDLRL</sequence>
<protein>
    <submittedName>
        <fullName evidence="1">Uncharacterized protein</fullName>
    </submittedName>
</protein>
<feature type="non-terminal residue" evidence="1">
    <location>
        <position position="1"/>
    </location>
</feature>
<gene>
    <name evidence="1" type="ORF">L544_3538</name>
</gene>
<name>A0ABR4R741_9BORD</name>
<dbReference type="Proteomes" id="UP000025748">
    <property type="component" value="Unassembled WGS sequence"/>
</dbReference>
<comment type="caution">
    <text evidence="1">The sequence shown here is derived from an EMBL/GenBank/DDBJ whole genome shotgun (WGS) entry which is preliminary data.</text>
</comment>
<reference evidence="1 2" key="1">
    <citation type="submission" date="2014-03" db="EMBL/GenBank/DDBJ databases">
        <title>Genome sequence of Bordetella hinzii.</title>
        <authorList>
            <person name="Register K."/>
            <person name="Harvill E."/>
            <person name="Goodfield L.L."/>
            <person name="Ivanov Y.V."/>
            <person name="Meyer J.A."/>
            <person name="Muse S.J."/>
            <person name="Jacobs N."/>
            <person name="Bendor L."/>
            <person name="Smallridge W.E."/>
            <person name="Brinkac L.M."/>
            <person name="Sanka R."/>
            <person name="Kim M."/>
            <person name="Losada L."/>
        </authorList>
    </citation>
    <scope>NUCLEOTIDE SEQUENCE [LARGE SCALE GENOMIC DNA]</scope>
    <source>
        <strain evidence="1 2">OH87 BAL007II</strain>
    </source>
</reference>
<keyword evidence="2" id="KW-1185">Reference proteome</keyword>
<proteinExistence type="predicted"/>